<feature type="domain" description="ArnT-like N-terminal" evidence="11">
    <location>
        <begin position="13"/>
        <end position="214"/>
    </location>
</feature>
<keyword evidence="6 10" id="KW-0812">Transmembrane</keyword>
<protein>
    <recommendedName>
        <fullName evidence="9 10">Polyprenol-phosphate-mannose--protein mannosyltransferase</fullName>
        <ecNumber evidence="10">2.4.1.-</ecNumber>
    </recommendedName>
</protein>
<feature type="transmembrane region" description="Helical" evidence="10">
    <location>
        <begin position="449"/>
        <end position="467"/>
    </location>
</feature>
<dbReference type="Proteomes" id="UP000503129">
    <property type="component" value="Chromosome"/>
</dbReference>
<dbReference type="RefSeq" id="WP_171975493.1">
    <property type="nucleotide sequence ID" value="NZ_CAWOXK010000001.1"/>
</dbReference>
<dbReference type="InterPro" id="IPR027005">
    <property type="entry name" value="PMT-like"/>
</dbReference>
<comment type="pathway">
    <text evidence="2 10">Protein modification; protein glycosylation.</text>
</comment>
<evidence type="ECO:0000256" key="3">
    <source>
        <dbReference type="ARBA" id="ARBA00007222"/>
    </source>
</evidence>
<feature type="transmembrane region" description="Helical" evidence="10">
    <location>
        <begin position="193"/>
        <end position="211"/>
    </location>
</feature>
<proteinExistence type="inferred from homology"/>
<feature type="transmembrane region" description="Helical" evidence="10">
    <location>
        <begin position="95"/>
        <end position="113"/>
    </location>
</feature>
<evidence type="ECO:0000256" key="2">
    <source>
        <dbReference type="ARBA" id="ARBA00004922"/>
    </source>
</evidence>
<keyword evidence="8 10" id="KW-0472">Membrane</keyword>
<sequence length="545" mass="62782">MNKKWFRIGIVGVFLLSLALRFWGLGRFNTFVFDEVYYAKFGNNYLTHTPFFDGHPPLGKYMIALGIWIGSHIPFWQDEVNGFTGSVMSPVTYRWMNAFSGSFIPIIVAAIAYQISYRRGFALVAGLFTACDGIFLVESRYALINQYIVIFGLLGQWFFLLALAKQRQQRSFWLILSGIAFGASAATKWNGLWFLLGTYLIWILAWGIRWWQSSSFLDNDTNPQIQKAFVSHPPDIISGRKRNKRFSSLSSFASLSEYNSGLSGKKRYRIFPGNISLQSSNNNGQVNLTPLQKLTQLNLIHIVIYFGLLPLIVYSLIWIPHLLLNTKFGFLELHQQILLFHERLGGNTPKVHPYCAAWYKWPLITRPMAYFYQTAQNLKEPPPVMGPPLPAGAGKIIYDVHAMGNPFLWWFGVAALLFLVGMLVWRFLIPLVRQKRFSPPRKLSVDTWIALYIVTNYIANLLPWVGVNRCVFIYHYMTAVVFAFLAIAWLVDQCLRSYHIPLRAVGITITFIIVSAFVFWMPIYLGLPLSNFEYRPMRMWFNSWI</sequence>
<dbReference type="GO" id="GO:0004169">
    <property type="term" value="F:dolichyl-phosphate-mannose-protein mannosyltransferase activity"/>
    <property type="evidence" value="ECO:0007669"/>
    <property type="project" value="UniProtKB-UniRule"/>
</dbReference>
<dbReference type="PANTHER" id="PTHR10050:SF46">
    <property type="entry name" value="PROTEIN O-MANNOSYL-TRANSFERASE 2"/>
    <property type="match status" value="1"/>
</dbReference>
<feature type="transmembrane region" description="Helical" evidence="10">
    <location>
        <begin position="5"/>
        <end position="24"/>
    </location>
</feature>
<feature type="transmembrane region" description="Helical" evidence="10">
    <location>
        <begin position="171"/>
        <end position="187"/>
    </location>
</feature>
<feature type="transmembrane region" description="Helical" evidence="10">
    <location>
        <begin position="504"/>
        <end position="527"/>
    </location>
</feature>
<dbReference type="GO" id="GO:0005886">
    <property type="term" value="C:plasma membrane"/>
    <property type="evidence" value="ECO:0007669"/>
    <property type="project" value="UniProtKB-SubCell"/>
</dbReference>
<evidence type="ECO:0000256" key="10">
    <source>
        <dbReference type="RuleBase" id="RU367007"/>
    </source>
</evidence>
<keyword evidence="14" id="KW-1185">Reference proteome</keyword>
<keyword evidence="10" id="KW-1003">Cell membrane</keyword>
<dbReference type="UniPathway" id="UPA00378"/>
<dbReference type="InterPro" id="IPR032421">
    <property type="entry name" value="PMT_4TMC"/>
</dbReference>
<feature type="transmembrane region" description="Helical" evidence="10">
    <location>
        <begin position="473"/>
        <end position="492"/>
    </location>
</feature>
<reference evidence="13 14" key="1">
    <citation type="submission" date="2018-06" db="EMBL/GenBank/DDBJ databases">
        <title>Comparative genomics of Brasilonema spp. strains.</title>
        <authorList>
            <person name="Alvarenga D.O."/>
            <person name="Fiore M.F."/>
            <person name="Varani A.M."/>
        </authorList>
    </citation>
    <scope>NUCLEOTIDE SEQUENCE [LARGE SCALE GENOMIC DNA]</scope>
    <source>
        <strain evidence="13 14">CENA114</strain>
    </source>
</reference>
<evidence type="ECO:0000256" key="5">
    <source>
        <dbReference type="ARBA" id="ARBA00022679"/>
    </source>
</evidence>
<feature type="transmembrane region" description="Helical" evidence="10">
    <location>
        <begin position="120"/>
        <end position="137"/>
    </location>
</feature>
<dbReference type="GO" id="GO:0012505">
    <property type="term" value="C:endomembrane system"/>
    <property type="evidence" value="ECO:0007669"/>
    <property type="project" value="UniProtKB-SubCell"/>
</dbReference>
<dbReference type="PANTHER" id="PTHR10050">
    <property type="entry name" value="DOLICHYL-PHOSPHATE-MANNOSE--PROTEIN MANNOSYLTRANSFERASE"/>
    <property type="match status" value="1"/>
</dbReference>
<feature type="transmembrane region" description="Helical" evidence="10">
    <location>
        <begin position="299"/>
        <end position="319"/>
    </location>
</feature>
<dbReference type="Pfam" id="PF16192">
    <property type="entry name" value="PMT_4TMC"/>
    <property type="match status" value="1"/>
</dbReference>
<dbReference type="EC" id="2.4.1.-" evidence="10"/>
<evidence type="ECO:0000313" key="14">
    <source>
        <dbReference type="Proteomes" id="UP000503129"/>
    </source>
</evidence>
<evidence type="ECO:0000256" key="9">
    <source>
        <dbReference type="ARBA" id="ARBA00093617"/>
    </source>
</evidence>
<feature type="domain" description="Protein O-mannosyl-transferase C-terminal four TM" evidence="12">
    <location>
        <begin position="330"/>
        <end position="544"/>
    </location>
</feature>
<organism evidence="13 14">
    <name type="scientific">Brasilonema sennae CENA114</name>
    <dbReference type="NCBI Taxonomy" id="415709"/>
    <lineage>
        <taxon>Bacteria</taxon>
        <taxon>Bacillati</taxon>
        <taxon>Cyanobacteriota</taxon>
        <taxon>Cyanophyceae</taxon>
        <taxon>Nostocales</taxon>
        <taxon>Scytonemataceae</taxon>
        <taxon>Brasilonema</taxon>
        <taxon>Bromeliae group (in: Brasilonema)</taxon>
    </lineage>
</organism>
<dbReference type="EMBL" id="CP030118">
    <property type="protein sequence ID" value="QDL07173.1"/>
    <property type="molecule type" value="Genomic_DNA"/>
</dbReference>
<evidence type="ECO:0000256" key="4">
    <source>
        <dbReference type="ARBA" id="ARBA00022676"/>
    </source>
</evidence>
<dbReference type="InterPro" id="IPR003342">
    <property type="entry name" value="ArnT-like_N"/>
</dbReference>
<feature type="transmembrane region" description="Helical" evidence="10">
    <location>
        <begin position="407"/>
        <end position="428"/>
    </location>
</feature>
<evidence type="ECO:0000256" key="6">
    <source>
        <dbReference type="ARBA" id="ARBA00022692"/>
    </source>
</evidence>
<gene>
    <name evidence="13" type="ORF">DP114_03940</name>
</gene>
<comment type="function">
    <text evidence="10">Protein O-mannosyltransferase that catalyzes the transfer of a single mannose residue from a polyprenol phospho-mannosyl lipidic donor to the hydroxyl group of selected serine and threonine residues in acceptor proteins.</text>
</comment>
<dbReference type="Pfam" id="PF02366">
    <property type="entry name" value="PMT"/>
    <property type="match status" value="1"/>
</dbReference>
<comment type="subcellular location">
    <subcellularLocation>
        <location evidence="10">Cell membrane</location>
    </subcellularLocation>
    <subcellularLocation>
        <location evidence="1">Endomembrane system</location>
        <topology evidence="1">Multi-pass membrane protein</topology>
    </subcellularLocation>
</comment>
<keyword evidence="5 10" id="KW-0808">Transferase</keyword>
<comment type="similarity">
    <text evidence="3 10">Belongs to the glycosyltransferase 39 family.</text>
</comment>
<evidence type="ECO:0000313" key="13">
    <source>
        <dbReference type="EMBL" id="QDL07173.1"/>
    </source>
</evidence>
<evidence type="ECO:0000256" key="7">
    <source>
        <dbReference type="ARBA" id="ARBA00022989"/>
    </source>
</evidence>
<evidence type="ECO:0000259" key="12">
    <source>
        <dbReference type="Pfam" id="PF16192"/>
    </source>
</evidence>
<name>A0A856M7R5_9CYAN</name>
<dbReference type="KEGG" id="bsen:DP114_03940"/>
<evidence type="ECO:0000259" key="11">
    <source>
        <dbReference type="Pfam" id="PF02366"/>
    </source>
</evidence>
<evidence type="ECO:0000256" key="8">
    <source>
        <dbReference type="ARBA" id="ARBA00023136"/>
    </source>
</evidence>
<accession>A0A856M7R5</accession>
<keyword evidence="7 10" id="KW-1133">Transmembrane helix</keyword>
<evidence type="ECO:0000256" key="1">
    <source>
        <dbReference type="ARBA" id="ARBA00004127"/>
    </source>
</evidence>
<feature type="transmembrane region" description="Helical" evidence="10">
    <location>
        <begin position="143"/>
        <end position="164"/>
    </location>
</feature>
<dbReference type="AlphaFoldDB" id="A0A856M7R5"/>
<keyword evidence="4 10" id="KW-0328">Glycosyltransferase</keyword>